<accession>A0ABY7DVN2</accession>
<reference evidence="3" key="1">
    <citation type="submission" date="2022-11" db="EMBL/GenBank/DDBJ databases">
        <title>Centuries of genome instability and evolution in soft-shell clam transmissible cancer (bioRxiv).</title>
        <authorList>
            <person name="Hart S.F.M."/>
            <person name="Yonemitsu M.A."/>
            <person name="Giersch R.M."/>
            <person name="Beal B.F."/>
            <person name="Arriagada G."/>
            <person name="Davis B.W."/>
            <person name="Ostrander E.A."/>
            <person name="Goff S.P."/>
            <person name="Metzger M.J."/>
        </authorList>
    </citation>
    <scope>NUCLEOTIDE SEQUENCE</scope>
    <source>
        <strain evidence="3">MELC-2E11</strain>
        <tissue evidence="3">Siphon/mantle</tissue>
    </source>
</reference>
<feature type="transmembrane region" description="Helical" evidence="2">
    <location>
        <begin position="65"/>
        <end position="88"/>
    </location>
</feature>
<protein>
    <submittedName>
        <fullName evidence="3">Uncharacterized protein</fullName>
    </submittedName>
</protein>
<organism evidence="3 4">
    <name type="scientific">Mya arenaria</name>
    <name type="common">Soft-shell clam</name>
    <dbReference type="NCBI Taxonomy" id="6604"/>
    <lineage>
        <taxon>Eukaryota</taxon>
        <taxon>Metazoa</taxon>
        <taxon>Spiralia</taxon>
        <taxon>Lophotrochozoa</taxon>
        <taxon>Mollusca</taxon>
        <taxon>Bivalvia</taxon>
        <taxon>Autobranchia</taxon>
        <taxon>Heteroconchia</taxon>
        <taxon>Euheterodonta</taxon>
        <taxon>Imparidentia</taxon>
        <taxon>Neoheterodontei</taxon>
        <taxon>Myida</taxon>
        <taxon>Myoidea</taxon>
        <taxon>Myidae</taxon>
        <taxon>Mya</taxon>
    </lineage>
</organism>
<keyword evidence="4" id="KW-1185">Reference proteome</keyword>
<evidence type="ECO:0000256" key="2">
    <source>
        <dbReference type="SAM" id="Phobius"/>
    </source>
</evidence>
<keyword evidence="2" id="KW-0472">Membrane</keyword>
<evidence type="ECO:0000313" key="3">
    <source>
        <dbReference type="EMBL" id="WAR01758.1"/>
    </source>
</evidence>
<feature type="region of interest" description="Disordered" evidence="1">
    <location>
        <begin position="174"/>
        <end position="196"/>
    </location>
</feature>
<evidence type="ECO:0000313" key="4">
    <source>
        <dbReference type="Proteomes" id="UP001164746"/>
    </source>
</evidence>
<keyword evidence="2" id="KW-1133">Transmembrane helix</keyword>
<name>A0ABY7DVN2_MYAAR</name>
<evidence type="ECO:0000256" key="1">
    <source>
        <dbReference type="SAM" id="MobiDB-lite"/>
    </source>
</evidence>
<dbReference type="EMBL" id="CP111015">
    <property type="protein sequence ID" value="WAR01758.1"/>
    <property type="molecule type" value="Genomic_DNA"/>
</dbReference>
<keyword evidence="2" id="KW-0812">Transmembrane</keyword>
<proteinExistence type="predicted"/>
<feature type="compositionally biased region" description="Polar residues" evidence="1">
    <location>
        <begin position="183"/>
        <end position="196"/>
    </location>
</feature>
<dbReference type="Proteomes" id="UP001164746">
    <property type="component" value="Chromosome 4"/>
</dbReference>
<gene>
    <name evidence="3" type="ORF">MAR_008316</name>
</gene>
<sequence length="196" mass="21625">MARASKKTMGTLATSALRETLTLNGQMHFLKLNLHFMNKVCLTISKDSTLCKKDEEATPTDNKKVIIAVSIAVPFAVILGVVVCVVMYKAFNKKKIAVTMSTDIDLFDEPANKHYHLREIPVSILGGHDKPLADSKPFDSDDTRAGPSTENHLQNMFNTFPDIEENNSKTAYSGFYGRDDVEQSQPGSSVVISDLK</sequence>